<dbReference type="Pfam" id="PF13406">
    <property type="entry name" value="SLT_2"/>
    <property type="match status" value="1"/>
</dbReference>
<dbReference type="Gene3D" id="1.10.530.10">
    <property type="match status" value="1"/>
</dbReference>
<dbReference type="GO" id="GO:0009253">
    <property type="term" value="P:peptidoglycan catabolic process"/>
    <property type="evidence" value="ECO:0007669"/>
    <property type="project" value="TreeGrafter"/>
</dbReference>
<dbReference type="Pfam" id="PF01471">
    <property type="entry name" value="PG_binding_1"/>
    <property type="match status" value="1"/>
</dbReference>
<keyword evidence="5" id="KW-1185">Reference proteome</keyword>
<accession>A0A4R3M1S4</accession>
<dbReference type="CDD" id="cd13399">
    <property type="entry name" value="Slt35-like"/>
    <property type="match status" value="1"/>
</dbReference>
<feature type="domain" description="Transglycosylase SLT" evidence="3">
    <location>
        <begin position="63"/>
        <end position="356"/>
    </location>
</feature>
<dbReference type="Gene3D" id="1.10.101.10">
    <property type="entry name" value="PGBD-like superfamily/PGBD"/>
    <property type="match status" value="1"/>
</dbReference>
<dbReference type="InterPro" id="IPR031304">
    <property type="entry name" value="SLT_2"/>
</dbReference>
<evidence type="ECO:0000259" key="3">
    <source>
        <dbReference type="Pfam" id="PF13406"/>
    </source>
</evidence>
<keyword evidence="1" id="KW-0732">Signal</keyword>
<feature type="chain" id="PRO_5020756537" evidence="1">
    <location>
        <begin position="28"/>
        <end position="433"/>
    </location>
</feature>
<dbReference type="Gene3D" id="1.10.8.350">
    <property type="entry name" value="Bacterial muramidase"/>
    <property type="match status" value="1"/>
</dbReference>
<dbReference type="FunFam" id="1.10.8.350:FF:000001">
    <property type="entry name" value="Lytic murein transglycosylase B"/>
    <property type="match status" value="1"/>
</dbReference>
<name>A0A4R3M1S4_9HYPH</name>
<sequence>MAHETSGGFAALAFGLMVAMGAAQAQAQVTGSIFDPPDPPAAAPRNSHPLMAPQAIAAAEANFGACVANMWPLAQAKGVSRRGFEHYTAGLEPDMKIMDFLDSQPEFSKPLGEYVDMLVSERRVAGGREVLARYKPIFDAVERKYGVDRYVIAAIWGIESNYGSPSGMGSRSVLRSTATLACIGRRQDYFRDEFVATLQILDKGDVPAEHMKGSWAGAFGPTQFMPTSFQRFAVDFDGDGKRNVVDSVPDVIASTANNLKIDGWEFGKTWGYEVQLPANFDYRHVDRSKRYTLAQWASLGIRRPGAKAFPRPNDTAFLLLPAGSNGPAFLMLPNFSAILKYNPADAYALAIGHLSDRLRGGGDFAQAWPKERALSRSERVEMQTLLIRQGYDVGSVDGILGQKTRSAVQDFQMRTGMVPDGYPNVAVLQKLRN</sequence>
<feature type="domain" description="Peptidoglycan binding-like" evidence="2">
    <location>
        <begin position="376"/>
        <end position="431"/>
    </location>
</feature>
<dbReference type="InterPro" id="IPR002477">
    <property type="entry name" value="Peptidoglycan-bd-like"/>
</dbReference>
<dbReference type="SUPFAM" id="SSF47090">
    <property type="entry name" value="PGBD-like"/>
    <property type="match status" value="1"/>
</dbReference>
<dbReference type="InterPro" id="IPR023346">
    <property type="entry name" value="Lysozyme-like_dom_sf"/>
</dbReference>
<comment type="caution">
    <text evidence="4">The sequence shown here is derived from an EMBL/GenBank/DDBJ whole genome shotgun (WGS) entry which is preliminary data.</text>
</comment>
<dbReference type="EMBL" id="SMAI01000005">
    <property type="protein sequence ID" value="TCT05117.1"/>
    <property type="molecule type" value="Genomic_DNA"/>
</dbReference>
<dbReference type="SUPFAM" id="SSF53955">
    <property type="entry name" value="Lysozyme-like"/>
    <property type="match status" value="1"/>
</dbReference>
<dbReference type="GO" id="GO:0008933">
    <property type="term" value="F:peptidoglycan lytic transglycosylase activity"/>
    <property type="evidence" value="ECO:0007669"/>
    <property type="project" value="TreeGrafter"/>
</dbReference>
<dbReference type="InterPro" id="IPR036365">
    <property type="entry name" value="PGBD-like_sf"/>
</dbReference>
<organism evidence="4 5">
    <name type="scientific">Aquabacter spiritensis</name>
    <dbReference type="NCBI Taxonomy" id="933073"/>
    <lineage>
        <taxon>Bacteria</taxon>
        <taxon>Pseudomonadati</taxon>
        <taxon>Pseudomonadota</taxon>
        <taxon>Alphaproteobacteria</taxon>
        <taxon>Hyphomicrobiales</taxon>
        <taxon>Xanthobacteraceae</taxon>
        <taxon>Aquabacter</taxon>
    </lineage>
</organism>
<dbReference type="RefSeq" id="WP_132031194.1">
    <property type="nucleotide sequence ID" value="NZ_SMAI01000005.1"/>
</dbReference>
<dbReference type="InterPro" id="IPR036366">
    <property type="entry name" value="PGBDSf"/>
</dbReference>
<dbReference type="AlphaFoldDB" id="A0A4R3M1S4"/>
<dbReference type="InterPro" id="IPR011970">
    <property type="entry name" value="MltB_2"/>
</dbReference>
<gene>
    <name evidence="4" type="ORF">EDC64_105148</name>
</gene>
<evidence type="ECO:0000259" key="2">
    <source>
        <dbReference type="Pfam" id="PF01471"/>
    </source>
</evidence>
<proteinExistence type="predicted"/>
<evidence type="ECO:0000313" key="4">
    <source>
        <dbReference type="EMBL" id="TCT05117.1"/>
    </source>
</evidence>
<feature type="signal peptide" evidence="1">
    <location>
        <begin position="1"/>
        <end position="27"/>
    </location>
</feature>
<protein>
    <submittedName>
        <fullName evidence="4">Lytic murein transglycosylase</fullName>
    </submittedName>
</protein>
<dbReference type="NCBIfam" id="TIGR02283">
    <property type="entry name" value="MltB_2"/>
    <property type="match status" value="1"/>
</dbReference>
<dbReference type="PANTHER" id="PTHR30163">
    <property type="entry name" value="MEMBRANE-BOUND LYTIC MUREIN TRANSGLYCOSYLASE B"/>
    <property type="match status" value="1"/>
</dbReference>
<dbReference type="Proteomes" id="UP000294664">
    <property type="component" value="Unassembled WGS sequence"/>
</dbReference>
<evidence type="ECO:0000256" key="1">
    <source>
        <dbReference type="SAM" id="SignalP"/>
    </source>
</evidence>
<dbReference type="PANTHER" id="PTHR30163:SF8">
    <property type="entry name" value="LYTIC MUREIN TRANSGLYCOSYLASE"/>
    <property type="match status" value="1"/>
</dbReference>
<evidence type="ECO:0000313" key="5">
    <source>
        <dbReference type="Proteomes" id="UP000294664"/>
    </source>
</evidence>
<reference evidence="4 5" key="1">
    <citation type="submission" date="2019-03" db="EMBL/GenBank/DDBJ databases">
        <title>Genomic Encyclopedia of Type Strains, Phase IV (KMG-IV): sequencing the most valuable type-strain genomes for metagenomic binning, comparative biology and taxonomic classification.</title>
        <authorList>
            <person name="Goeker M."/>
        </authorList>
    </citation>
    <scope>NUCLEOTIDE SEQUENCE [LARGE SCALE GENOMIC DNA]</scope>
    <source>
        <strain evidence="4 5">DSM 9035</strain>
    </source>
</reference>
<dbReference type="OrthoDB" id="9808544at2"/>
<dbReference type="InterPro" id="IPR043426">
    <property type="entry name" value="MltB-like"/>
</dbReference>